<dbReference type="EMBL" id="CP015098">
    <property type="protein sequence ID" value="AMW08083.1"/>
    <property type="molecule type" value="Genomic_DNA"/>
</dbReference>
<proteinExistence type="predicted"/>
<reference evidence="2" key="1">
    <citation type="submission" date="2016-04" db="EMBL/GenBank/DDBJ databases">
        <authorList>
            <person name="Zhang B."/>
        </authorList>
    </citation>
    <scope>NUCLEOTIDE SEQUENCE [LARGE SCALE GENOMIC DNA]</scope>
    <source>
        <strain evidence="2">S10</strain>
    </source>
</reference>
<evidence type="ECO:0000313" key="1">
    <source>
        <dbReference type="EMBL" id="AMW08083.1"/>
    </source>
</evidence>
<dbReference type="KEGG" id="stsi:A4E84_00025"/>
<evidence type="ECO:0008006" key="3">
    <source>
        <dbReference type="Google" id="ProtNLM"/>
    </source>
</evidence>
<keyword evidence="2" id="KW-1185">Reference proteome</keyword>
<dbReference type="AlphaFoldDB" id="A0A143BSI7"/>
<name>A0A143BSI7_9ACTN</name>
<dbReference type="Gene3D" id="1.25.40.10">
    <property type="entry name" value="Tetratricopeptide repeat domain"/>
    <property type="match status" value="2"/>
</dbReference>
<protein>
    <recommendedName>
        <fullName evidence="3">Tetratricopeptide repeat protein</fullName>
    </recommendedName>
</protein>
<sequence length="552" mass="60708">MGDMHRTRMLMSFMDDLCAMKRLVGLSYERIEQLSERQLHEGRRLNPAGSTGMQVLARTTTHRMLKNGDVSVADRPRVMTFVAVCLKAAEERGVALPADWRDADRWARRWSMLVSESLSKTARPIANCWGDEQDDDGSGEGDAAGLVRLAPVEQLWPARNPEIGELATAIRHLGRSGRPEAAASQANELVQRCAQRLGGDHLGTLAARQAAAYWAGEAGRMREAVQLTKAVREDSRQMLGADSPYTRLTERRLVYWVGTAGDWTGAWHHANRLLTRWEGDPAVDALDLSLARIDALYAAAQVRGWNSAVHYLRHEIPGLSELLGPHHPIVLWVRASVVEGLIRCGETAEATDCAVNLVEDTEGRFGADHQRVLWARSALISVLRGSKRLSEMVDIARVNAAEADRILGYLHPEAVKIKLTYVESLHDEGAVTEAQEIGHELLATANACMGWDSLSMLRIRLALLKTGDTDVGGSRPVVDATPESLHADARRLLGPDHEVTLKARLLYVSRGSPRDRGQRLAELTEDCVRVLGIGHPLTAEVQTALETAPDVP</sequence>
<dbReference type="InterPro" id="IPR011990">
    <property type="entry name" value="TPR-like_helical_dom_sf"/>
</dbReference>
<dbReference type="STRING" id="1783515.A4E84_00025"/>
<gene>
    <name evidence="1" type="ORF">A4E84_00025</name>
</gene>
<dbReference type="Proteomes" id="UP000076096">
    <property type="component" value="Chromosome"/>
</dbReference>
<accession>A0A143BSI7</accession>
<evidence type="ECO:0000313" key="2">
    <source>
        <dbReference type="Proteomes" id="UP000076096"/>
    </source>
</evidence>
<organism evidence="1 2">
    <name type="scientific">Streptomyces qaidamensis</name>
    <dbReference type="NCBI Taxonomy" id="1783515"/>
    <lineage>
        <taxon>Bacteria</taxon>
        <taxon>Bacillati</taxon>
        <taxon>Actinomycetota</taxon>
        <taxon>Actinomycetes</taxon>
        <taxon>Kitasatosporales</taxon>
        <taxon>Streptomycetaceae</taxon>
        <taxon>Streptomyces</taxon>
        <taxon>Streptomyces aurantiacus group</taxon>
    </lineage>
</organism>